<name>A0A919JW71_9ACTN</name>
<evidence type="ECO:0008006" key="3">
    <source>
        <dbReference type="Google" id="ProtNLM"/>
    </source>
</evidence>
<evidence type="ECO:0000313" key="2">
    <source>
        <dbReference type="Proteomes" id="UP000636960"/>
    </source>
</evidence>
<organism evidence="1 2">
    <name type="scientific">Paractinoplanes rishiriensis</name>
    <dbReference type="NCBI Taxonomy" id="1050105"/>
    <lineage>
        <taxon>Bacteria</taxon>
        <taxon>Bacillati</taxon>
        <taxon>Actinomycetota</taxon>
        <taxon>Actinomycetes</taxon>
        <taxon>Micromonosporales</taxon>
        <taxon>Micromonosporaceae</taxon>
        <taxon>Paractinoplanes</taxon>
    </lineage>
</organism>
<gene>
    <name evidence="1" type="ORF">Ari01nite_20420</name>
</gene>
<dbReference type="SUPFAM" id="SSF53335">
    <property type="entry name" value="S-adenosyl-L-methionine-dependent methyltransferases"/>
    <property type="match status" value="1"/>
</dbReference>
<dbReference type="Pfam" id="PF04672">
    <property type="entry name" value="Methyltransf_19"/>
    <property type="match status" value="1"/>
</dbReference>
<evidence type="ECO:0000313" key="1">
    <source>
        <dbReference type="EMBL" id="GIE94577.1"/>
    </source>
</evidence>
<comment type="caution">
    <text evidence="1">The sequence shown here is derived from an EMBL/GenBank/DDBJ whole genome shotgun (WGS) entry which is preliminary data.</text>
</comment>
<dbReference type="InterPro" id="IPR029063">
    <property type="entry name" value="SAM-dependent_MTases_sf"/>
</dbReference>
<sequence>MDETPALAPRWTVRKTVAVTDELNGDIPHSARVWNYWLGGKDNFAADRAVAEQVRAVFPEIVDAARQTRAFLGRAVTYLAGEQKVRQFLDVGTGLPTADNTHEVAQRLAPDAKIVYVDNDPLVLVHARALLTSSPEGETQYINHDLHHTDAIVAEAAKTLDFTKPIALMMLGVMGHVQDPAEARALVQALVAALPSGSFLAMSDGTATSERVIESHRQYNESGAVPYHLREVADFAAFFDGLTIVEPGVVPIPAWRPTAPTDVVVDGYAAVAHKP</sequence>
<proteinExistence type="predicted"/>
<dbReference type="Proteomes" id="UP000636960">
    <property type="component" value="Unassembled WGS sequence"/>
</dbReference>
<dbReference type="InterPro" id="IPR006764">
    <property type="entry name" value="SAM_dep_MeTrfase_SAV2177_type"/>
</dbReference>
<dbReference type="PIRSF" id="PIRSF017393">
    <property type="entry name" value="MTase_SAV2177"/>
    <property type="match status" value="1"/>
</dbReference>
<accession>A0A919JW71</accession>
<protein>
    <recommendedName>
        <fullName evidence="3">S-adenosyl methyltransferase</fullName>
    </recommendedName>
</protein>
<keyword evidence="2" id="KW-1185">Reference proteome</keyword>
<dbReference type="EMBL" id="BOMV01000014">
    <property type="protein sequence ID" value="GIE94577.1"/>
    <property type="molecule type" value="Genomic_DNA"/>
</dbReference>
<dbReference type="Gene3D" id="3.40.50.150">
    <property type="entry name" value="Vaccinia Virus protein VP39"/>
    <property type="match status" value="1"/>
</dbReference>
<reference evidence="1" key="1">
    <citation type="submission" date="2021-01" db="EMBL/GenBank/DDBJ databases">
        <title>Whole genome shotgun sequence of Actinoplanes rishiriensis NBRC 108556.</title>
        <authorList>
            <person name="Komaki H."/>
            <person name="Tamura T."/>
        </authorList>
    </citation>
    <scope>NUCLEOTIDE SEQUENCE</scope>
    <source>
        <strain evidence="1">NBRC 108556</strain>
    </source>
</reference>
<dbReference type="AlphaFoldDB" id="A0A919JW71"/>